<dbReference type="Gene3D" id="3.40.50.300">
    <property type="entry name" value="P-loop containing nucleotide triphosphate hydrolases"/>
    <property type="match status" value="1"/>
</dbReference>
<name>A0ABS7C2I3_9BACL</name>
<evidence type="ECO:0000313" key="4">
    <source>
        <dbReference type="Proteomes" id="UP001519887"/>
    </source>
</evidence>
<dbReference type="CDD" id="cd01026">
    <property type="entry name" value="TOPRIM_OLD"/>
    <property type="match status" value="1"/>
</dbReference>
<keyword evidence="3" id="KW-0378">Hydrolase</keyword>
<dbReference type="RefSeq" id="WP_210038647.1">
    <property type="nucleotide sequence ID" value="NZ_JBHLVU010000011.1"/>
</dbReference>
<keyword evidence="3" id="KW-0255">Endonuclease</keyword>
<sequence length="742" mass="86269">MKITKLKVENFRLLRSFELDLEHELSLIIGKNNCGKTSLLSLLEKFIGAKSSSNTFTLDDFNIEFQKEMQIRIESMEQRPYSYLGISLKLFIQYNDKDDLSNVSKLMLDLDPANKTIVLKFEYSLLEEDFKKLKVDYQEYKHIIDNKYSKLNLDISDIPSLHKKTLNDFLKINHKKYFKLLKKSIGYNVHTDTEVDTEYIDLMKSKISIDKVLNFKMISAKRNVSNIDSDRTLSALSAKYYSKKEEKGSNTIKIQEFKEALSSTDIHLNEIYSGLFESVIEKVKTFGGVRKGDSVIKIESTLQHQELLKDNTTVMYSHNEGHSLPENYNGLGYLNLISMIFEIELLLSDFRMENNVNETPADINLLFIEEPEAHTHPQMQYIFIKNVKDILNRSSNGEDGRAFNLQTIITTHSCHITSESNFDDIKYFYKTDENHVIAKNLKDLEKEYEDDKEINNFKFLKQYLTLHRSELFFVDKAIFIEGDTERILLPEMMKKIDLEFPENPLQSQNISIVEVGAYSHIFEKFIDFIGVKSLIITDIDSAKKIEEKNKKGIIKKKNIKCRVSDPIASITTNAALNYFFKYYFQEFQEREAAVAKDIDNNEINNLEFFKILPLQGKLLKKQKEKKQWSQSNEGNILIIFQTPEKNSSGLVYHARSFEDAFFHVNRKYIVNNKDTFNSLVNIDNFDDDEIDAYDLAEYCIGKKPSFAMEILLSSTRVGGNIDQFSDWVIPGYIKEGLQWLKN</sequence>
<accession>A0ABS7C2I3</accession>
<dbReference type="InterPro" id="IPR027417">
    <property type="entry name" value="P-loop_NTPase"/>
</dbReference>
<dbReference type="EMBL" id="JAHZIK010000302">
    <property type="protein sequence ID" value="MBW7455095.1"/>
    <property type="molecule type" value="Genomic_DNA"/>
</dbReference>
<feature type="domain" description="OLD protein-like TOPRIM" evidence="2">
    <location>
        <begin position="472"/>
        <end position="540"/>
    </location>
</feature>
<dbReference type="Pfam" id="PF20469">
    <property type="entry name" value="OLD-like_TOPRIM"/>
    <property type="match status" value="1"/>
</dbReference>
<gene>
    <name evidence="3" type="ORF">K0U00_13725</name>
</gene>
<dbReference type="GO" id="GO:0004519">
    <property type="term" value="F:endonuclease activity"/>
    <property type="evidence" value="ECO:0007669"/>
    <property type="project" value="UniProtKB-KW"/>
</dbReference>
<dbReference type="SUPFAM" id="SSF52540">
    <property type="entry name" value="P-loop containing nucleoside triphosphate hydrolases"/>
    <property type="match status" value="1"/>
</dbReference>
<feature type="domain" description="Endonuclease GajA/Old nuclease/RecF-like AAA" evidence="1">
    <location>
        <begin position="1"/>
        <end position="416"/>
    </location>
</feature>
<comment type="caution">
    <text evidence="3">The sequence shown here is derived from an EMBL/GenBank/DDBJ whole genome shotgun (WGS) entry which is preliminary data.</text>
</comment>
<dbReference type="Proteomes" id="UP001519887">
    <property type="component" value="Unassembled WGS sequence"/>
</dbReference>
<protein>
    <submittedName>
        <fullName evidence="3">ATP-dependent endonuclease</fullName>
    </submittedName>
</protein>
<reference evidence="3 4" key="1">
    <citation type="submission" date="2021-07" db="EMBL/GenBank/DDBJ databases">
        <title>Paenibacillus radiodurans sp. nov., isolated from the southeastern edge of Tengger Desert.</title>
        <authorList>
            <person name="Zhang G."/>
        </authorList>
    </citation>
    <scope>NUCLEOTIDE SEQUENCE [LARGE SCALE GENOMIC DNA]</scope>
    <source>
        <strain evidence="3 4">CCM 7311</strain>
    </source>
</reference>
<dbReference type="PANTHER" id="PTHR43581:SF4">
    <property type="entry name" value="ATP_GTP PHOSPHATASE"/>
    <property type="match status" value="1"/>
</dbReference>
<keyword evidence="4" id="KW-1185">Reference proteome</keyword>
<organism evidence="3 4">
    <name type="scientific">Paenibacillus sepulcri</name>
    <dbReference type="NCBI Taxonomy" id="359917"/>
    <lineage>
        <taxon>Bacteria</taxon>
        <taxon>Bacillati</taxon>
        <taxon>Bacillota</taxon>
        <taxon>Bacilli</taxon>
        <taxon>Bacillales</taxon>
        <taxon>Paenibacillaceae</taxon>
        <taxon>Paenibacillus</taxon>
    </lineage>
</organism>
<evidence type="ECO:0000259" key="1">
    <source>
        <dbReference type="Pfam" id="PF13175"/>
    </source>
</evidence>
<evidence type="ECO:0000313" key="3">
    <source>
        <dbReference type="EMBL" id="MBW7455095.1"/>
    </source>
</evidence>
<keyword evidence="3" id="KW-0540">Nuclease</keyword>
<proteinExistence type="predicted"/>
<evidence type="ECO:0000259" key="2">
    <source>
        <dbReference type="Pfam" id="PF20469"/>
    </source>
</evidence>
<dbReference type="InterPro" id="IPR051396">
    <property type="entry name" value="Bact_Antivir_Def_Nuclease"/>
</dbReference>
<dbReference type="PANTHER" id="PTHR43581">
    <property type="entry name" value="ATP/GTP PHOSPHATASE"/>
    <property type="match status" value="1"/>
</dbReference>
<dbReference type="InterPro" id="IPR041685">
    <property type="entry name" value="AAA_GajA/Old/RecF-like"/>
</dbReference>
<dbReference type="Pfam" id="PF13175">
    <property type="entry name" value="AAA_15"/>
    <property type="match status" value="1"/>
</dbReference>
<dbReference type="InterPro" id="IPR034139">
    <property type="entry name" value="TOPRIM_OLD"/>
</dbReference>